<dbReference type="GO" id="GO:0005886">
    <property type="term" value="C:plasma membrane"/>
    <property type="evidence" value="ECO:0007669"/>
    <property type="project" value="UniProtKB-SubCell"/>
</dbReference>
<evidence type="ECO:0000256" key="6">
    <source>
        <dbReference type="SAM" id="Phobius"/>
    </source>
</evidence>
<keyword evidence="2" id="KW-1003">Cell membrane</keyword>
<evidence type="ECO:0000256" key="1">
    <source>
        <dbReference type="ARBA" id="ARBA00004651"/>
    </source>
</evidence>
<feature type="transmembrane region" description="Helical" evidence="6">
    <location>
        <begin position="414"/>
        <end position="435"/>
    </location>
</feature>
<dbReference type="PANTHER" id="PTHR30250">
    <property type="entry name" value="PST FAMILY PREDICTED COLANIC ACID TRANSPORTER"/>
    <property type="match status" value="1"/>
</dbReference>
<dbReference type="InterPro" id="IPR050833">
    <property type="entry name" value="Poly_Biosynth_Transport"/>
</dbReference>
<proteinExistence type="predicted"/>
<comment type="caution">
    <text evidence="7">The sequence shown here is derived from an EMBL/GenBank/DDBJ whole genome shotgun (WGS) entry which is preliminary data.</text>
</comment>
<dbReference type="PIRSF" id="PIRSF038958">
    <property type="entry name" value="PG_synth_SpoVB"/>
    <property type="match status" value="1"/>
</dbReference>
<evidence type="ECO:0000256" key="4">
    <source>
        <dbReference type="ARBA" id="ARBA00022989"/>
    </source>
</evidence>
<dbReference type="EMBL" id="WMBC01000005">
    <property type="protein sequence ID" value="MTD61224.1"/>
    <property type="molecule type" value="Genomic_DNA"/>
</dbReference>
<comment type="subcellular location">
    <subcellularLocation>
        <location evidence="1">Cell membrane</location>
        <topology evidence="1">Multi-pass membrane protein</topology>
    </subcellularLocation>
</comment>
<dbReference type="Proteomes" id="UP000437824">
    <property type="component" value="Unassembled WGS sequence"/>
</dbReference>
<keyword evidence="5 6" id="KW-0472">Membrane</keyword>
<feature type="transmembrane region" description="Helical" evidence="6">
    <location>
        <begin position="360"/>
        <end position="380"/>
    </location>
</feature>
<evidence type="ECO:0000256" key="5">
    <source>
        <dbReference type="ARBA" id="ARBA00023136"/>
    </source>
</evidence>
<accession>A0A844GMI3</accession>
<reference evidence="7 8" key="1">
    <citation type="submission" date="2019-11" db="EMBL/GenBank/DDBJ databases">
        <title>Draft genome sequence of Blautia luti DSM 14534T, isolated from human stool.</title>
        <authorList>
            <person name="Ortiz R."/>
            <person name="Melis-Arcos F."/>
            <person name="Covarrubias P."/>
            <person name="Cardenas J.P."/>
            <person name="Perez-Donoso J."/>
            <person name="Almonacid D."/>
        </authorList>
    </citation>
    <scope>NUCLEOTIDE SEQUENCE [LARGE SCALE GENOMIC DNA]</scope>
    <source>
        <strain evidence="7 8">DSM 14534</strain>
    </source>
</reference>
<dbReference type="PANTHER" id="PTHR30250:SF24">
    <property type="entry name" value="STAGE V SPORULATION PROTEIN B"/>
    <property type="match status" value="1"/>
</dbReference>
<dbReference type="Pfam" id="PF01943">
    <property type="entry name" value="Polysacc_synt"/>
    <property type="match status" value="1"/>
</dbReference>
<feature type="transmembrane region" description="Helical" evidence="6">
    <location>
        <begin position="270"/>
        <end position="300"/>
    </location>
</feature>
<dbReference type="CDD" id="cd13124">
    <property type="entry name" value="MATE_SpoVB_like"/>
    <property type="match status" value="1"/>
</dbReference>
<organism evidence="7 8">
    <name type="scientific">Blautia luti DSM 14534 = JCM 17040</name>
    <dbReference type="NCBI Taxonomy" id="649762"/>
    <lineage>
        <taxon>Bacteria</taxon>
        <taxon>Bacillati</taxon>
        <taxon>Bacillota</taxon>
        <taxon>Clostridia</taxon>
        <taxon>Lachnospirales</taxon>
        <taxon>Lachnospiraceae</taxon>
        <taxon>Blautia</taxon>
    </lineage>
</organism>
<feature type="transmembrane region" description="Helical" evidence="6">
    <location>
        <begin position="321"/>
        <end position="340"/>
    </location>
</feature>
<feature type="transmembrane region" description="Helical" evidence="6">
    <location>
        <begin position="387"/>
        <end position="408"/>
    </location>
</feature>
<sequence>MSKKLFIKGTLLLTFAGLASRLIGFFYRIFLSHTIGAEGLGIFQLVMPLQILALAFCASGIQTAISRLTASRKALGCPGRAGDYFISGTLFSVLFSLVLSFLFYYRADFWAVKILKEPRTASLIRMMAPAVPLSTLHTCINSYYFGRKKAGLPAGIQLLEQAFRVGGCYVIYLVCISEKRTVTPLMAAGGNLIGETAACIASLFFISMHFKEIHYSFFQLQKPLVLLKELFHISVPLSLNKILLTVLGSMEVILIPGRLQMSGLNASDALSIYGIFTGMALPLILFPATLTNSVSVMLLPSVTELQTLGYQKRIRYVIRQIFRYCVFLGGACMLLFLFFGKYMGIFLFHSTTAGTYIRTMSFICPFLYLNTTLTSVLNGLGRSGICLIHSAVSLCIRVAFVLFAIPIFGIRGYLYGILFSELILTVLHIIALSALGNLSEKH</sequence>
<evidence type="ECO:0000313" key="8">
    <source>
        <dbReference type="Proteomes" id="UP000437824"/>
    </source>
</evidence>
<dbReference type="RefSeq" id="WP_154780248.1">
    <property type="nucleotide sequence ID" value="NZ_WMBC01000005.1"/>
</dbReference>
<dbReference type="AlphaFoldDB" id="A0A844GMI3"/>
<feature type="transmembrane region" description="Helical" evidence="6">
    <location>
        <begin position="192"/>
        <end position="210"/>
    </location>
</feature>
<feature type="transmembrane region" description="Helical" evidence="6">
    <location>
        <begin position="85"/>
        <end position="105"/>
    </location>
</feature>
<feature type="transmembrane region" description="Helical" evidence="6">
    <location>
        <begin position="6"/>
        <end position="30"/>
    </location>
</feature>
<keyword evidence="3 6" id="KW-0812">Transmembrane</keyword>
<dbReference type="InterPro" id="IPR002797">
    <property type="entry name" value="Polysacc_synth"/>
</dbReference>
<keyword evidence="4 6" id="KW-1133">Transmembrane helix</keyword>
<protein>
    <submittedName>
        <fullName evidence="7">Oligosaccharide flippase family protein</fullName>
    </submittedName>
</protein>
<evidence type="ECO:0000256" key="2">
    <source>
        <dbReference type="ARBA" id="ARBA00022475"/>
    </source>
</evidence>
<dbReference type="InterPro" id="IPR024923">
    <property type="entry name" value="PG_synth_SpoVB"/>
</dbReference>
<gene>
    <name evidence="7" type="ORF">GKZ57_08070</name>
</gene>
<feature type="transmembrane region" description="Helical" evidence="6">
    <location>
        <begin position="42"/>
        <end position="65"/>
    </location>
</feature>
<evidence type="ECO:0000313" key="7">
    <source>
        <dbReference type="EMBL" id="MTD61224.1"/>
    </source>
</evidence>
<evidence type="ECO:0000256" key="3">
    <source>
        <dbReference type="ARBA" id="ARBA00022692"/>
    </source>
</evidence>
<name>A0A844GMI3_9FIRM</name>